<protein>
    <submittedName>
        <fullName evidence="2">HD-like signal output (HDOD) domain, no enzymatic activity</fullName>
    </submittedName>
</protein>
<reference evidence="3" key="1">
    <citation type="submission" date="2016-10" db="EMBL/GenBank/DDBJ databases">
        <authorList>
            <person name="Varghese N."/>
            <person name="Submissions S."/>
        </authorList>
    </citation>
    <scope>NUCLEOTIDE SEQUENCE [LARGE SCALE GENOMIC DNA]</scope>
    <source>
        <strain evidence="3">DSM 5918</strain>
    </source>
</reference>
<organism evidence="2 3">
    <name type="scientific">Desulfomicrobium apsheronum</name>
    <dbReference type="NCBI Taxonomy" id="52560"/>
    <lineage>
        <taxon>Bacteria</taxon>
        <taxon>Pseudomonadati</taxon>
        <taxon>Thermodesulfobacteriota</taxon>
        <taxon>Desulfovibrionia</taxon>
        <taxon>Desulfovibrionales</taxon>
        <taxon>Desulfomicrobiaceae</taxon>
        <taxon>Desulfomicrobium</taxon>
    </lineage>
</organism>
<dbReference type="PANTHER" id="PTHR33525:SF4">
    <property type="entry name" value="CYCLIC DI-GMP PHOSPHODIESTERASE CDGJ"/>
    <property type="match status" value="1"/>
</dbReference>
<accession>A0A1I3W8W7</accession>
<dbReference type="RefSeq" id="WP_092375974.1">
    <property type="nucleotide sequence ID" value="NZ_FORX01000012.1"/>
</dbReference>
<evidence type="ECO:0000313" key="2">
    <source>
        <dbReference type="EMBL" id="SFK03719.1"/>
    </source>
</evidence>
<proteinExistence type="predicted"/>
<feature type="domain" description="HDOD" evidence="1">
    <location>
        <begin position="8"/>
        <end position="212"/>
    </location>
</feature>
<dbReference type="Pfam" id="PF08668">
    <property type="entry name" value="HDOD"/>
    <property type="match status" value="1"/>
</dbReference>
<dbReference type="Proteomes" id="UP000198635">
    <property type="component" value="Unassembled WGS sequence"/>
</dbReference>
<evidence type="ECO:0000259" key="1">
    <source>
        <dbReference type="PROSITE" id="PS51833"/>
    </source>
</evidence>
<dbReference type="InterPro" id="IPR013976">
    <property type="entry name" value="HDOD"/>
</dbReference>
<dbReference type="InterPro" id="IPR052340">
    <property type="entry name" value="RNase_Y/CdgJ"/>
</dbReference>
<evidence type="ECO:0000313" key="3">
    <source>
        <dbReference type="Proteomes" id="UP000198635"/>
    </source>
</evidence>
<dbReference type="STRING" id="52560.SAMN04488082_11285"/>
<dbReference type="AlphaFoldDB" id="A0A1I3W8W7"/>
<gene>
    <name evidence="2" type="ORF">SAMN04488082_11285</name>
</gene>
<dbReference type="SUPFAM" id="SSF109604">
    <property type="entry name" value="HD-domain/PDEase-like"/>
    <property type="match status" value="1"/>
</dbReference>
<name>A0A1I3W8W7_9BACT</name>
<dbReference type="Gene3D" id="1.10.3210.10">
    <property type="entry name" value="Hypothetical protein af1432"/>
    <property type="match status" value="1"/>
</dbReference>
<sequence length="282" mass="31892">MDKLSFDLPGISPVGLDLISLLNKPQTTVKQIAGQAKLDPVIFGNIIACANSPVYHDANNSVDILTSLVRLGHREIKRIVYQVVLRSAFFHESAELNAILHRIWQQSLTANVFMQKFVSSVPGAYALDAEGLECLECLGLIHNIGYVVLLVNFQDRFLEFFSRDAELELPVFFEKERDWFDGFDHFSAGHAVLEAWGFPQSIREVVAEYALPNEAFSGRYPELHSLLRLSRHVIMMTESNFHPRKPADFWLNGTELPATEVDYEQIIEDVRQCVQSIEGALT</sequence>
<dbReference type="PROSITE" id="PS51833">
    <property type="entry name" value="HDOD"/>
    <property type="match status" value="1"/>
</dbReference>
<dbReference type="OrthoDB" id="9788446at2"/>
<keyword evidence="3" id="KW-1185">Reference proteome</keyword>
<dbReference type="EMBL" id="FORX01000012">
    <property type="protein sequence ID" value="SFK03719.1"/>
    <property type="molecule type" value="Genomic_DNA"/>
</dbReference>
<dbReference type="PANTHER" id="PTHR33525">
    <property type="match status" value="1"/>
</dbReference>